<feature type="transmembrane region" description="Helical" evidence="6">
    <location>
        <begin position="52"/>
        <end position="77"/>
    </location>
</feature>
<dbReference type="Proteomes" id="UP000050515">
    <property type="component" value="Unassembled WGS sequence"/>
</dbReference>
<evidence type="ECO:0000256" key="5">
    <source>
        <dbReference type="ARBA" id="ARBA00023136"/>
    </source>
</evidence>
<proteinExistence type="predicted"/>
<accession>A0A0P9D4K6</accession>
<sequence>MVTTAREIGIKSRIGLLTIFIAGALPAIIVDFDGSAYSFAAPFIISAVKLPIYYLGILVSGYAAGIAIFSVVGGFLFDRLSPKLTVISSILIFSVFTISTGYSTTAIEVLISRLIVGFGVGMFQSSSIGILGDTNPEFRGTGVMLWGVLAGVGTTAAPYIFLPFLPAYHIPFLIS</sequence>
<keyword evidence="3 6" id="KW-0812">Transmembrane</keyword>
<feature type="transmembrane region" description="Helical" evidence="6">
    <location>
        <begin position="12"/>
        <end position="32"/>
    </location>
</feature>
<dbReference type="SUPFAM" id="SSF103473">
    <property type="entry name" value="MFS general substrate transporter"/>
    <property type="match status" value="1"/>
</dbReference>
<keyword evidence="4 6" id="KW-1133">Transmembrane helix</keyword>
<keyword evidence="2" id="KW-0813">Transport</keyword>
<evidence type="ECO:0000313" key="9">
    <source>
        <dbReference type="Proteomes" id="UP000050515"/>
    </source>
</evidence>
<dbReference type="RefSeq" id="WP_157438705.1">
    <property type="nucleotide sequence ID" value="NZ_LJCQ01000012.1"/>
</dbReference>
<feature type="non-terminal residue" evidence="8">
    <location>
        <position position="175"/>
    </location>
</feature>
<evidence type="ECO:0000313" key="8">
    <source>
        <dbReference type="EMBL" id="KPV47676.1"/>
    </source>
</evidence>
<dbReference type="InterPro" id="IPR036259">
    <property type="entry name" value="MFS_trans_sf"/>
</dbReference>
<dbReference type="PANTHER" id="PTHR42718">
    <property type="entry name" value="MAJOR FACILITATOR SUPERFAMILY MULTIDRUG TRANSPORTER MFSC"/>
    <property type="match status" value="1"/>
</dbReference>
<dbReference type="Pfam" id="PF07690">
    <property type="entry name" value="MFS_1"/>
    <property type="match status" value="1"/>
</dbReference>
<evidence type="ECO:0000256" key="6">
    <source>
        <dbReference type="SAM" id="Phobius"/>
    </source>
</evidence>
<name>A0A0P9D4K6_9ARCH</name>
<feature type="transmembrane region" description="Helical" evidence="6">
    <location>
        <begin position="143"/>
        <end position="165"/>
    </location>
</feature>
<feature type="domain" description="Major facilitator superfamily (MFS) profile" evidence="7">
    <location>
        <begin position="19"/>
        <end position="175"/>
    </location>
</feature>
<evidence type="ECO:0000256" key="1">
    <source>
        <dbReference type="ARBA" id="ARBA00004141"/>
    </source>
</evidence>
<evidence type="ECO:0000259" key="7">
    <source>
        <dbReference type="PROSITE" id="PS50850"/>
    </source>
</evidence>
<evidence type="ECO:0000256" key="3">
    <source>
        <dbReference type="ARBA" id="ARBA00022692"/>
    </source>
</evidence>
<dbReference type="Gene3D" id="1.20.1250.20">
    <property type="entry name" value="MFS general substrate transporter like domains"/>
    <property type="match status" value="1"/>
</dbReference>
<comment type="caution">
    <text evidence="8">The sequence shown here is derived from an EMBL/GenBank/DDBJ whole genome shotgun (WGS) entry which is preliminary data.</text>
</comment>
<organism evidence="8 9">
    <name type="scientific">Acidiplasma aeolicum</name>
    <dbReference type="NCBI Taxonomy" id="507754"/>
    <lineage>
        <taxon>Archaea</taxon>
        <taxon>Methanobacteriati</taxon>
        <taxon>Thermoplasmatota</taxon>
        <taxon>Thermoplasmata</taxon>
        <taxon>Thermoplasmatales</taxon>
        <taxon>Ferroplasmaceae</taxon>
        <taxon>Acidiplasma</taxon>
    </lineage>
</organism>
<dbReference type="InterPro" id="IPR011701">
    <property type="entry name" value="MFS"/>
</dbReference>
<feature type="transmembrane region" description="Helical" evidence="6">
    <location>
        <begin position="84"/>
        <end position="104"/>
    </location>
</feature>
<comment type="subcellular location">
    <subcellularLocation>
        <location evidence="1">Membrane</location>
        <topology evidence="1">Multi-pass membrane protein</topology>
    </subcellularLocation>
</comment>
<dbReference type="PROSITE" id="PS50850">
    <property type="entry name" value="MFS"/>
    <property type="match status" value="1"/>
</dbReference>
<reference evidence="8 9" key="1">
    <citation type="submission" date="2015-09" db="EMBL/GenBank/DDBJ databases">
        <title>Draft genome sequence of Acidiplasma aeolicum DSM 18409.</title>
        <authorList>
            <person name="Hemp J."/>
        </authorList>
    </citation>
    <scope>NUCLEOTIDE SEQUENCE [LARGE SCALE GENOMIC DNA]</scope>
    <source>
        <strain evidence="8 9">V</strain>
    </source>
</reference>
<dbReference type="AlphaFoldDB" id="A0A0P9D4K6"/>
<evidence type="ECO:0000256" key="4">
    <source>
        <dbReference type="ARBA" id="ARBA00022989"/>
    </source>
</evidence>
<feature type="transmembrane region" description="Helical" evidence="6">
    <location>
        <begin position="110"/>
        <end position="131"/>
    </location>
</feature>
<keyword evidence="5 6" id="KW-0472">Membrane</keyword>
<dbReference type="PANTHER" id="PTHR42718:SF9">
    <property type="entry name" value="MAJOR FACILITATOR SUPERFAMILY MULTIDRUG TRANSPORTER MFSC"/>
    <property type="match status" value="1"/>
</dbReference>
<dbReference type="EMBL" id="LJCQ01000012">
    <property type="protein sequence ID" value="KPV47676.1"/>
    <property type="molecule type" value="Genomic_DNA"/>
</dbReference>
<dbReference type="InterPro" id="IPR020846">
    <property type="entry name" value="MFS_dom"/>
</dbReference>
<protein>
    <recommendedName>
        <fullName evidence="7">Major facilitator superfamily (MFS) profile domain-containing protein</fullName>
    </recommendedName>
</protein>
<dbReference type="GO" id="GO:0022857">
    <property type="term" value="F:transmembrane transporter activity"/>
    <property type="evidence" value="ECO:0007669"/>
    <property type="project" value="InterPro"/>
</dbReference>
<evidence type="ECO:0000256" key="2">
    <source>
        <dbReference type="ARBA" id="ARBA00022448"/>
    </source>
</evidence>
<gene>
    <name evidence="8" type="ORF">SE19_00065</name>
</gene>
<dbReference type="GO" id="GO:0016020">
    <property type="term" value="C:membrane"/>
    <property type="evidence" value="ECO:0007669"/>
    <property type="project" value="UniProtKB-SubCell"/>
</dbReference>